<comment type="subunit">
    <text evidence="8">Part of the 30S ribosomal subunit. Interacts with proteins S7 and S18. Binds to IF-3.</text>
</comment>
<dbReference type="NCBIfam" id="NF003698">
    <property type="entry name" value="PRK05309.1"/>
    <property type="match status" value="1"/>
</dbReference>
<reference evidence="10" key="1">
    <citation type="journal article" date="2020" name="mSystems">
        <title>Genome- and Community-Level Interaction Insights into Carbon Utilization and Element Cycling Functions of Hydrothermarchaeota in Hydrothermal Sediment.</title>
        <authorList>
            <person name="Zhou Z."/>
            <person name="Liu Y."/>
            <person name="Xu W."/>
            <person name="Pan J."/>
            <person name="Luo Z.H."/>
            <person name="Li M."/>
        </authorList>
    </citation>
    <scope>NUCLEOTIDE SEQUENCE [LARGE SCALE GENOMIC DNA]</scope>
    <source>
        <strain evidence="10">HyVt-115</strain>
    </source>
</reference>
<evidence type="ECO:0000256" key="7">
    <source>
        <dbReference type="ARBA" id="ARBA00058053"/>
    </source>
</evidence>
<keyword evidence="5 8" id="KW-0687">Ribonucleoprotein</keyword>
<dbReference type="InterPro" id="IPR001971">
    <property type="entry name" value="Ribosomal_uS11"/>
</dbReference>
<dbReference type="Gene3D" id="3.30.420.80">
    <property type="entry name" value="Ribosomal protein S11"/>
    <property type="match status" value="1"/>
</dbReference>
<proteinExistence type="inferred from homology"/>
<dbReference type="GO" id="GO:0019843">
    <property type="term" value="F:rRNA binding"/>
    <property type="evidence" value="ECO:0007669"/>
    <property type="project" value="UniProtKB-UniRule"/>
</dbReference>
<evidence type="ECO:0000256" key="8">
    <source>
        <dbReference type="HAMAP-Rule" id="MF_01310"/>
    </source>
</evidence>
<evidence type="ECO:0000256" key="6">
    <source>
        <dbReference type="ARBA" id="ARBA00035160"/>
    </source>
</evidence>
<dbReference type="GO" id="GO:0003735">
    <property type="term" value="F:structural constituent of ribosome"/>
    <property type="evidence" value="ECO:0007669"/>
    <property type="project" value="InterPro"/>
</dbReference>
<dbReference type="AlphaFoldDB" id="A0A7C0Y665"/>
<protein>
    <recommendedName>
        <fullName evidence="6 8">Small ribosomal subunit protein uS11</fullName>
    </recommendedName>
</protein>
<evidence type="ECO:0000256" key="4">
    <source>
        <dbReference type="ARBA" id="ARBA00022980"/>
    </source>
</evidence>
<dbReference type="Proteomes" id="UP000885690">
    <property type="component" value="Unassembled WGS sequence"/>
</dbReference>
<name>A0A7C0Y665_9BACT</name>
<dbReference type="GO" id="GO:0005840">
    <property type="term" value="C:ribosome"/>
    <property type="evidence" value="ECO:0007669"/>
    <property type="project" value="UniProtKB-KW"/>
</dbReference>
<dbReference type="InterPro" id="IPR018102">
    <property type="entry name" value="Ribosomal_uS11_CS"/>
</dbReference>
<dbReference type="GO" id="GO:1990904">
    <property type="term" value="C:ribonucleoprotein complex"/>
    <property type="evidence" value="ECO:0007669"/>
    <property type="project" value="UniProtKB-KW"/>
</dbReference>
<accession>A0A7C0Y665</accession>
<keyword evidence="2 8" id="KW-0699">rRNA-binding</keyword>
<keyword evidence="4 8" id="KW-0689">Ribosomal protein</keyword>
<comment type="similarity">
    <text evidence="1 8 9">Belongs to the universal ribosomal protein uS11 family.</text>
</comment>
<dbReference type="HAMAP" id="MF_01310">
    <property type="entry name" value="Ribosomal_uS11"/>
    <property type="match status" value="1"/>
</dbReference>
<keyword evidence="3 8" id="KW-0694">RNA-binding</keyword>
<evidence type="ECO:0000256" key="1">
    <source>
        <dbReference type="ARBA" id="ARBA00006194"/>
    </source>
</evidence>
<gene>
    <name evidence="8" type="primary">rpsK</name>
    <name evidence="10" type="ORF">ENF32_02040</name>
</gene>
<evidence type="ECO:0000256" key="9">
    <source>
        <dbReference type="RuleBase" id="RU003629"/>
    </source>
</evidence>
<dbReference type="InterPro" id="IPR019981">
    <property type="entry name" value="Ribosomal_uS11_bac-type"/>
</dbReference>
<dbReference type="GO" id="GO:0006412">
    <property type="term" value="P:translation"/>
    <property type="evidence" value="ECO:0007669"/>
    <property type="project" value="UniProtKB-UniRule"/>
</dbReference>
<organism evidence="10">
    <name type="scientific">Thermosulfidibacter takaii</name>
    <dbReference type="NCBI Taxonomy" id="412593"/>
    <lineage>
        <taxon>Bacteria</taxon>
        <taxon>Pseudomonadati</taxon>
        <taxon>Thermosulfidibacterota</taxon>
        <taxon>Thermosulfidibacteria</taxon>
        <taxon>Thermosulfidibacterales</taxon>
        <taxon>Thermosulfidibacteraceae</taxon>
    </lineage>
</organism>
<dbReference type="PANTHER" id="PTHR11759">
    <property type="entry name" value="40S RIBOSOMAL PROTEIN S14/30S RIBOSOMAL PROTEIN S11"/>
    <property type="match status" value="1"/>
</dbReference>
<comment type="caution">
    <text evidence="10">The sequence shown here is derived from an EMBL/GenBank/DDBJ whole genome shotgun (WGS) entry which is preliminary data.</text>
</comment>
<dbReference type="PROSITE" id="PS00054">
    <property type="entry name" value="RIBOSOMAL_S11"/>
    <property type="match status" value="1"/>
</dbReference>
<dbReference type="EMBL" id="DQWS01000077">
    <property type="protein sequence ID" value="HDD52834.1"/>
    <property type="molecule type" value="Genomic_DNA"/>
</dbReference>
<dbReference type="FunFam" id="3.30.420.80:FF:000001">
    <property type="entry name" value="30S ribosomal protein S11"/>
    <property type="match status" value="1"/>
</dbReference>
<sequence>MARRQRRGKKKEKKVIPSGIAHIQSTFNNTIITITDPQGNTVTWASAGSVGFKGTRKSTPYAAQIAAETAAKKAVDTCGMKWVEVYVKGPGPGREAAIRSLQSAGLNVTLIKDVTPLPHDGCRPRKKRRV</sequence>
<evidence type="ECO:0000256" key="5">
    <source>
        <dbReference type="ARBA" id="ARBA00023274"/>
    </source>
</evidence>
<evidence type="ECO:0000256" key="3">
    <source>
        <dbReference type="ARBA" id="ARBA00022884"/>
    </source>
</evidence>
<dbReference type="SUPFAM" id="SSF53137">
    <property type="entry name" value="Translational machinery components"/>
    <property type="match status" value="1"/>
</dbReference>
<evidence type="ECO:0000256" key="2">
    <source>
        <dbReference type="ARBA" id="ARBA00022730"/>
    </source>
</evidence>
<evidence type="ECO:0000313" key="10">
    <source>
        <dbReference type="EMBL" id="HDD52834.1"/>
    </source>
</evidence>
<dbReference type="Pfam" id="PF00411">
    <property type="entry name" value="Ribosomal_S11"/>
    <property type="match status" value="1"/>
</dbReference>
<dbReference type="InterPro" id="IPR036967">
    <property type="entry name" value="Ribosomal_uS11_sf"/>
</dbReference>
<dbReference type="NCBIfam" id="TIGR03632">
    <property type="entry name" value="uS11_bact"/>
    <property type="match status" value="1"/>
</dbReference>
<dbReference type="PIRSF" id="PIRSF002131">
    <property type="entry name" value="Ribosomal_S11"/>
    <property type="match status" value="1"/>
</dbReference>
<comment type="function">
    <text evidence="7 8">Located on the platform of the 30S subunit, it bridges several disparate RNA helices of the 16S rRNA. Forms part of the Shine-Dalgarno cleft in the 70S ribosome.</text>
</comment>